<gene>
    <name evidence="6" type="ORF">DM484_04055</name>
</gene>
<dbReference type="SMART" id="SM00155">
    <property type="entry name" value="PLDc"/>
    <property type="match status" value="2"/>
</dbReference>
<dbReference type="PANTHER" id="PTHR18896:SF76">
    <property type="entry name" value="PHOSPHOLIPASE"/>
    <property type="match status" value="1"/>
</dbReference>
<sequence>MSDTTVTPEQQLRECQANPVVYSSTMATTWFIDPPAPDKYKMRSGNDIKLLNCGEAYLRELRDAINDATDSIYIAIWGFDDELSLVLLKPGDEAKPENYISKILEDKAAGKDGKKPVEVKILVYYNWIAENLEPTFDETAWLDLFSQKTWSQRARDGEFPNLQFMTRDYTASYVKMGWLKFATHHQKCILIDHRISEKANGFVQGFNFKPEYFDFADHPYRENEKPNWQDVGLHLRGPCLIDLFHNFQEGWNKALNDPLDHQSLLAKALDRNKSLNDQIVGMDKKIIDSIVEAPPIINPITDIRTYNAQILRTWMLNGETSICNFITNAIPRINEFIYIEDQYFRYPHFADQLMNRGSDIRKKCGNQKSLYVFVVLSPNKVAVGEPDNRLIMVDFLGRNDVDADKEDFNERQSEKIHQKIIDDMNKNGVMVHICQLLASGKTKNWINQEVIDYKNIYVHAKLSIYDDAYLLLGSANWNQRSMKQDSELDIAVQYHDGQCDDGRGRQFREELWSAHLRQNWDSNNNKGKLTEPKEWYKQWDELLQKNWKLFIKKEPLIMNLFPYYENLKVLRWKSIKQWFD</sequence>
<dbReference type="EMBL" id="QJPH01000183">
    <property type="protein sequence ID" value="PZN83578.1"/>
    <property type="molecule type" value="Genomic_DNA"/>
</dbReference>
<comment type="catalytic activity">
    <reaction evidence="1">
        <text>a 1,2-diacyl-sn-glycero-3-phosphocholine + H2O = a 1,2-diacyl-sn-glycero-3-phosphate + choline + H(+)</text>
        <dbReference type="Rhea" id="RHEA:14445"/>
        <dbReference type="ChEBI" id="CHEBI:15354"/>
        <dbReference type="ChEBI" id="CHEBI:15377"/>
        <dbReference type="ChEBI" id="CHEBI:15378"/>
        <dbReference type="ChEBI" id="CHEBI:57643"/>
        <dbReference type="ChEBI" id="CHEBI:58608"/>
        <dbReference type="EC" id="3.1.4.4"/>
    </reaction>
</comment>
<dbReference type="InterPro" id="IPR001736">
    <property type="entry name" value="PLipase_D/transphosphatidylase"/>
</dbReference>
<comment type="caution">
    <text evidence="6">The sequence shown here is derived from an EMBL/GenBank/DDBJ whole genome shotgun (WGS) entry which is preliminary data.</text>
</comment>
<evidence type="ECO:0000313" key="6">
    <source>
        <dbReference type="EMBL" id="PZN83578.1"/>
    </source>
</evidence>
<dbReference type="GO" id="GO:0009395">
    <property type="term" value="P:phospholipid catabolic process"/>
    <property type="evidence" value="ECO:0007669"/>
    <property type="project" value="TreeGrafter"/>
</dbReference>
<proteinExistence type="predicted"/>
<dbReference type="InterPro" id="IPR015679">
    <property type="entry name" value="PLipase_D_fam"/>
</dbReference>
<dbReference type="AlphaFoldDB" id="A0A2W4RVT7"/>
<dbReference type="GO" id="GO:0004630">
    <property type="term" value="F:phospholipase D activity"/>
    <property type="evidence" value="ECO:0007669"/>
    <property type="project" value="UniProtKB-EC"/>
</dbReference>
<name>A0A2W4RVT7_9GAMM</name>
<protein>
    <recommendedName>
        <fullName evidence="5">PLD phosphodiesterase domain-containing protein</fullName>
    </recommendedName>
</protein>
<keyword evidence="2" id="KW-0677">Repeat</keyword>
<keyword evidence="3" id="KW-0378">Hydrolase</keyword>
<dbReference type="SUPFAM" id="SSF56024">
    <property type="entry name" value="Phospholipase D/nuclease"/>
    <property type="match status" value="2"/>
</dbReference>
<evidence type="ECO:0000256" key="1">
    <source>
        <dbReference type="ARBA" id="ARBA00000798"/>
    </source>
</evidence>
<accession>A0A2W4RVT7</accession>
<keyword evidence="4" id="KW-0443">Lipid metabolism</keyword>
<reference evidence="6 7" key="1">
    <citation type="journal article" date="2018" name="Aquat. Microb. Ecol.">
        <title>Gammaproteobacterial methanotrophs dominate.</title>
        <authorList>
            <person name="Rissanen A.J."/>
            <person name="Saarenheimo J."/>
            <person name="Tiirola M."/>
            <person name="Peura S."/>
            <person name="Aalto S.L."/>
            <person name="Karvinen A."/>
            <person name="Nykanen H."/>
        </authorList>
    </citation>
    <scope>NUCLEOTIDE SEQUENCE [LARGE SCALE GENOMIC DNA]</scope>
    <source>
        <strain evidence="6">AMbin10</strain>
    </source>
</reference>
<dbReference type="PANTHER" id="PTHR18896">
    <property type="entry name" value="PHOSPHOLIPASE D"/>
    <property type="match status" value="1"/>
</dbReference>
<evidence type="ECO:0000256" key="3">
    <source>
        <dbReference type="ARBA" id="ARBA00022801"/>
    </source>
</evidence>
<evidence type="ECO:0000313" key="7">
    <source>
        <dbReference type="Proteomes" id="UP000249396"/>
    </source>
</evidence>
<dbReference type="Gene3D" id="3.30.870.10">
    <property type="entry name" value="Endonuclease Chain A"/>
    <property type="match status" value="2"/>
</dbReference>
<organism evidence="6 7">
    <name type="scientific">Candidatus Methylumidiphilus alinenensis</name>
    <dbReference type="NCBI Taxonomy" id="2202197"/>
    <lineage>
        <taxon>Bacteria</taxon>
        <taxon>Pseudomonadati</taxon>
        <taxon>Pseudomonadota</taxon>
        <taxon>Gammaproteobacteria</taxon>
        <taxon>Methylococcales</taxon>
        <taxon>Candidatus Methylumidiphilus</taxon>
    </lineage>
</organism>
<evidence type="ECO:0000256" key="2">
    <source>
        <dbReference type="ARBA" id="ARBA00022737"/>
    </source>
</evidence>
<dbReference type="InterPro" id="IPR025202">
    <property type="entry name" value="PLD-like_dom"/>
</dbReference>
<evidence type="ECO:0000256" key="4">
    <source>
        <dbReference type="ARBA" id="ARBA00023098"/>
    </source>
</evidence>
<dbReference type="PROSITE" id="PS50035">
    <property type="entry name" value="PLD"/>
    <property type="match status" value="1"/>
</dbReference>
<evidence type="ECO:0000259" key="5">
    <source>
        <dbReference type="PROSITE" id="PS50035"/>
    </source>
</evidence>
<dbReference type="Proteomes" id="UP000249396">
    <property type="component" value="Unassembled WGS sequence"/>
</dbReference>
<dbReference type="Pfam" id="PF13091">
    <property type="entry name" value="PLDc_2"/>
    <property type="match status" value="1"/>
</dbReference>
<feature type="domain" description="PLD phosphodiesterase" evidence="5">
    <location>
        <begin position="454"/>
        <end position="481"/>
    </location>
</feature>